<dbReference type="HAMAP" id="MF_00303">
    <property type="entry name" value="Trigger_factor_Tig"/>
    <property type="match status" value="1"/>
</dbReference>
<evidence type="ECO:0000256" key="2">
    <source>
        <dbReference type="ARBA" id="ARBA00005464"/>
    </source>
</evidence>
<keyword evidence="11" id="KW-0963">Cytoplasm</keyword>
<dbReference type="SUPFAM" id="SSF54534">
    <property type="entry name" value="FKBP-like"/>
    <property type="match status" value="1"/>
</dbReference>
<dbReference type="GO" id="GO:0043335">
    <property type="term" value="P:protein unfolding"/>
    <property type="evidence" value="ECO:0007669"/>
    <property type="project" value="TreeGrafter"/>
</dbReference>
<proteinExistence type="inferred from homology"/>
<dbReference type="Pfam" id="PF05698">
    <property type="entry name" value="Trigger_C"/>
    <property type="match status" value="1"/>
</dbReference>
<dbReference type="SUPFAM" id="SSF102735">
    <property type="entry name" value="Trigger factor ribosome-binding domain"/>
    <property type="match status" value="1"/>
</dbReference>
<dbReference type="PANTHER" id="PTHR30560">
    <property type="entry name" value="TRIGGER FACTOR CHAPERONE AND PEPTIDYL-PROLYL CIS/TRANS ISOMERASE"/>
    <property type="match status" value="1"/>
</dbReference>
<keyword evidence="7 11" id="KW-0143">Chaperone</keyword>
<comment type="catalytic activity">
    <reaction evidence="1 11">
        <text>[protein]-peptidylproline (omega=180) = [protein]-peptidylproline (omega=0)</text>
        <dbReference type="Rhea" id="RHEA:16237"/>
        <dbReference type="Rhea" id="RHEA-COMP:10747"/>
        <dbReference type="Rhea" id="RHEA-COMP:10748"/>
        <dbReference type="ChEBI" id="CHEBI:83833"/>
        <dbReference type="ChEBI" id="CHEBI:83834"/>
        <dbReference type="EC" id="5.2.1.8"/>
    </reaction>
</comment>
<evidence type="ECO:0000256" key="5">
    <source>
        <dbReference type="ARBA" id="ARBA00022618"/>
    </source>
</evidence>
<keyword evidence="8 11" id="KW-0413">Isomerase</keyword>
<keyword evidence="5 11" id="KW-0132">Cell division</keyword>
<dbReference type="InterPro" id="IPR005215">
    <property type="entry name" value="Trig_fac"/>
</dbReference>
<feature type="domain" description="Trigger factor C-terminal" evidence="14">
    <location>
        <begin position="269"/>
        <end position="423"/>
    </location>
</feature>
<evidence type="ECO:0000313" key="16">
    <source>
        <dbReference type="Proteomes" id="UP000000263"/>
    </source>
</evidence>
<evidence type="ECO:0000256" key="8">
    <source>
        <dbReference type="ARBA" id="ARBA00023235"/>
    </source>
</evidence>
<dbReference type="GO" id="GO:0015031">
    <property type="term" value="P:protein transport"/>
    <property type="evidence" value="ECO:0007669"/>
    <property type="project" value="UniProtKB-UniRule"/>
</dbReference>
<evidence type="ECO:0000256" key="10">
    <source>
        <dbReference type="ARBA" id="ARBA00029986"/>
    </source>
</evidence>
<evidence type="ECO:0000256" key="6">
    <source>
        <dbReference type="ARBA" id="ARBA00023110"/>
    </source>
</evidence>
<evidence type="ECO:0000259" key="13">
    <source>
        <dbReference type="Pfam" id="PF05697"/>
    </source>
</evidence>
<evidence type="ECO:0000256" key="3">
    <source>
        <dbReference type="ARBA" id="ARBA00013194"/>
    </source>
</evidence>
<dbReference type="Gene3D" id="3.10.50.40">
    <property type="match status" value="1"/>
</dbReference>
<dbReference type="GO" id="GO:0044183">
    <property type="term" value="F:protein folding chaperone"/>
    <property type="evidence" value="ECO:0007669"/>
    <property type="project" value="TreeGrafter"/>
</dbReference>
<sequence length="506" mass="56464">MVSVKVTTEKKPRSVLELTVELDKEQIEKALDRAARRMSQKYNIPGFRKGKAPRFIVENYFGREALLEEASDDLIQKAFQEALKQEGIEPYAQAHLTAVNLDNPPFNFTVEVPVAPTVELPDYRAIRVPFEQDAVTDEMVNHAMEHLRDRHVVLRSLEEPRPAQHGDQLTVQIETYVDGKLLESRGEGEEIPQSTLVLDPERIVPGLYEALLGVSPNTMVDVTVRMADDHENEQVRGKDVRFVVNVLEIQERLLPEWDELPALENFEGTLDELREKTRQELIAAARKSAEDRVFLEYVRQVVAATTFDLPEALIEREADSILREREGEYERYGVRPEQVYEAQGTTREALIERLKPAAEERAKRGLVLREIARAEGLAPDETEITQEIEDIVASMEEEQRDSARIILGSELRSFVAAGIVDRKLRRRLLAIATGDPSFEQQTTPAVADETHEAAGATPAAEIAETPTGAVDSIPEAAPAVSEGNDTIASTEDGAAVEAAAHKPGME</sequence>
<dbReference type="Gene3D" id="3.30.70.1050">
    <property type="entry name" value="Trigger factor ribosome-binding domain"/>
    <property type="match status" value="1"/>
</dbReference>
<dbReference type="Proteomes" id="UP000000263">
    <property type="component" value="Chromosome"/>
</dbReference>
<dbReference type="InterPro" id="IPR008881">
    <property type="entry name" value="Trigger_fac_ribosome-bd_bac"/>
</dbReference>
<evidence type="ECO:0000259" key="14">
    <source>
        <dbReference type="Pfam" id="PF05698"/>
    </source>
</evidence>
<keyword evidence="9 11" id="KW-0131">Cell cycle</keyword>
<evidence type="ECO:0000256" key="12">
    <source>
        <dbReference type="SAM" id="MobiDB-lite"/>
    </source>
</evidence>
<comment type="subcellular location">
    <subcellularLocation>
        <location evidence="11">Cytoplasm</location>
    </subcellularLocation>
    <text evidence="11">About half TF is bound to the ribosome near the polypeptide exit tunnel while the other half is free in the cytoplasm.</text>
</comment>
<dbReference type="PANTHER" id="PTHR30560:SF3">
    <property type="entry name" value="TRIGGER FACTOR-LIKE PROTEIN TIG, CHLOROPLASTIC"/>
    <property type="match status" value="1"/>
</dbReference>
<dbReference type="Gene3D" id="1.10.3120.10">
    <property type="entry name" value="Trigger factor, C-terminal domain"/>
    <property type="match status" value="1"/>
</dbReference>
<evidence type="ECO:0000256" key="7">
    <source>
        <dbReference type="ARBA" id="ARBA00023186"/>
    </source>
</evidence>
<evidence type="ECO:0000313" key="15">
    <source>
        <dbReference type="EMBL" id="ABU57571.1"/>
    </source>
</evidence>
<feature type="region of interest" description="Disordered" evidence="12">
    <location>
        <begin position="467"/>
        <end position="506"/>
    </location>
</feature>
<comment type="function">
    <text evidence="11">Involved in protein export. Acts as a chaperone by maintaining the newly synthesized protein in an open conformation. Functions as a peptidyl-prolyl cis-trans isomerase.</text>
</comment>
<feature type="domain" description="Trigger factor ribosome-binding bacterial" evidence="13">
    <location>
        <begin position="5"/>
        <end position="147"/>
    </location>
</feature>
<evidence type="ECO:0000256" key="1">
    <source>
        <dbReference type="ARBA" id="ARBA00000971"/>
    </source>
</evidence>
<comment type="domain">
    <text evidence="11">Consists of 3 domains; the N-terminus binds the ribosome, the middle domain has PPIase activity, while the C-terminus has intrinsic chaperone activity on its own.</text>
</comment>
<gene>
    <name evidence="11" type="primary">tig</name>
    <name evidence="15" type="ordered locus">Rcas_1477</name>
</gene>
<dbReference type="Pfam" id="PF05697">
    <property type="entry name" value="Trigger_N"/>
    <property type="match status" value="1"/>
</dbReference>
<dbReference type="eggNOG" id="COG0544">
    <property type="taxonomic scope" value="Bacteria"/>
</dbReference>
<accession>A7NJA1</accession>
<dbReference type="STRING" id="383372.Rcas_1477"/>
<dbReference type="InterPro" id="IPR037041">
    <property type="entry name" value="Trigger_fac_C_sf"/>
</dbReference>
<dbReference type="AlphaFoldDB" id="A7NJA1"/>
<keyword evidence="16" id="KW-1185">Reference proteome</keyword>
<dbReference type="GO" id="GO:0043022">
    <property type="term" value="F:ribosome binding"/>
    <property type="evidence" value="ECO:0007669"/>
    <property type="project" value="TreeGrafter"/>
</dbReference>
<comment type="similarity">
    <text evidence="2 11">Belongs to the FKBP-type PPIase family. Tig subfamily.</text>
</comment>
<organism evidence="15 16">
    <name type="scientific">Roseiflexus castenholzii (strain DSM 13941 / HLO8)</name>
    <dbReference type="NCBI Taxonomy" id="383372"/>
    <lineage>
        <taxon>Bacteria</taxon>
        <taxon>Bacillati</taxon>
        <taxon>Chloroflexota</taxon>
        <taxon>Chloroflexia</taxon>
        <taxon>Chloroflexales</taxon>
        <taxon>Roseiflexineae</taxon>
        <taxon>Roseiflexaceae</taxon>
        <taxon>Roseiflexus</taxon>
    </lineage>
</organism>
<dbReference type="EC" id="5.2.1.8" evidence="3 11"/>
<dbReference type="InterPro" id="IPR046357">
    <property type="entry name" value="PPIase_dom_sf"/>
</dbReference>
<dbReference type="GO" id="GO:0051301">
    <property type="term" value="P:cell division"/>
    <property type="evidence" value="ECO:0007669"/>
    <property type="project" value="UniProtKB-KW"/>
</dbReference>
<dbReference type="InterPro" id="IPR036611">
    <property type="entry name" value="Trigger_fac_ribosome-bd_sf"/>
</dbReference>
<dbReference type="InterPro" id="IPR027304">
    <property type="entry name" value="Trigger_fact/SurA_dom_sf"/>
</dbReference>
<dbReference type="GO" id="GO:0003755">
    <property type="term" value="F:peptidyl-prolyl cis-trans isomerase activity"/>
    <property type="evidence" value="ECO:0007669"/>
    <property type="project" value="UniProtKB-UniRule"/>
</dbReference>
<evidence type="ECO:0000256" key="9">
    <source>
        <dbReference type="ARBA" id="ARBA00023306"/>
    </source>
</evidence>
<dbReference type="GO" id="GO:0051083">
    <property type="term" value="P:'de novo' cotranslational protein folding"/>
    <property type="evidence" value="ECO:0007669"/>
    <property type="project" value="TreeGrafter"/>
</dbReference>
<keyword evidence="6 11" id="KW-0697">Rotamase</keyword>
<dbReference type="InterPro" id="IPR008880">
    <property type="entry name" value="Trigger_fac_C"/>
</dbReference>
<evidence type="ECO:0000256" key="4">
    <source>
        <dbReference type="ARBA" id="ARBA00016902"/>
    </source>
</evidence>
<dbReference type="EMBL" id="CP000804">
    <property type="protein sequence ID" value="ABU57571.1"/>
    <property type="molecule type" value="Genomic_DNA"/>
</dbReference>
<protein>
    <recommendedName>
        <fullName evidence="4 11">Trigger factor</fullName>
        <shortName evidence="11">TF</shortName>
        <ecNumber evidence="3 11">5.2.1.8</ecNumber>
    </recommendedName>
    <alternativeName>
        <fullName evidence="10 11">PPIase</fullName>
    </alternativeName>
</protein>
<dbReference type="NCBIfam" id="TIGR00115">
    <property type="entry name" value="tig"/>
    <property type="match status" value="1"/>
</dbReference>
<reference evidence="15 16" key="1">
    <citation type="submission" date="2007-08" db="EMBL/GenBank/DDBJ databases">
        <title>Complete sequence of Roseiflexus castenholzii DSM 13941.</title>
        <authorList>
            <consortium name="US DOE Joint Genome Institute"/>
            <person name="Copeland A."/>
            <person name="Lucas S."/>
            <person name="Lapidus A."/>
            <person name="Barry K."/>
            <person name="Glavina del Rio T."/>
            <person name="Dalin E."/>
            <person name="Tice H."/>
            <person name="Pitluck S."/>
            <person name="Thompson L.S."/>
            <person name="Brettin T."/>
            <person name="Bruce D."/>
            <person name="Detter J.C."/>
            <person name="Han C."/>
            <person name="Tapia R."/>
            <person name="Schmutz J."/>
            <person name="Larimer F."/>
            <person name="Land M."/>
            <person name="Hauser L."/>
            <person name="Kyrpides N."/>
            <person name="Mikhailova N."/>
            <person name="Bryant D.A."/>
            <person name="Hanada S."/>
            <person name="Tsukatani Y."/>
            <person name="Richardson P."/>
        </authorList>
    </citation>
    <scope>NUCLEOTIDE SEQUENCE [LARGE SCALE GENOMIC DNA]</scope>
    <source>
        <strain evidence="16">DSM 13941 / HLO8</strain>
    </source>
</reference>
<dbReference type="KEGG" id="rca:Rcas_1477"/>
<dbReference type="SUPFAM" id="SSF109998">
    <property type="entry name" value="Triger factor/SurA peptide-binding domain-like"/>
    <property type="match status" value="1"/>
</dbReference>
<dbReference type="GO" id="GO:0005737">
    <property type="term" value="C:cytoplasm"/>
    <property type="evidence" value="ECO:0007669"/>
    <property type="project" value="UniProtKB-SubCell"/>
</dbReference>
<evidence type="ECO:0000256" key="11">
    <source>
        <dbReference type="HAMAP-Rule" id="MF_00303"/>
    </source>
</evidence>
<name>A7NJA1_ROSCS</name>
<dbReference type="HOGENOM" id="CLU_033058_3_1_0"/>